<reference evidence="5" key="1">
    <citation type="submission" date="2021-01" db="EMBL/GenBank/DDBJ databases">
        <authorList>
            <person name="Corre E."/>
            <person name="Pelletier E."/>
            <person name="Niang G."/>
            <person name="Scheremetjew M."/>
            <person name="Finn R."/>
            <person name="Kale V."/>
            <person name="Holt S."/>
            <person name="Cochrane G."/>
            <person name="Meng A."/>
            <person name="Brown T."/>
            <person name="Cohen L."/>
        </authorList>
    </citation>
    <scope>NUCLEOTIDE SEQUENCE</scope>
    <source>
        <strain evidence="5">NY070348D</strain>
    </source>
</reference>
<comment type="similarity">
    <text evidence="1">Belongs to the PA28 family.</text>
</comment>
<dbReference type="GO" id="GO:2000045">
    <property type="term" value="P:regulation of G1/S transition of mitotic cell cycle"/>
    <property type="evidence" value="ECO:0007669"/>
    <property type="project" value="TreeGrafter"/>
</dbReference>
<accession>A0A7S2SHK3</accession>
<evidence type="ECO:0000256" key="3">
    <source>
        <dbReference type="SAM" id="MobiDB-lite"/>
    </source>
</evidence>
<keyword evidence="2" id="KW-0647">Proteasome</keyword>
<dbReference type="InterPro" id="IPR009077">
    <property type="entry name" value="Proteasome_activ_PA28"/>
</dbReference>
<feature type="region of interest" description="Disordered" evidence="3">
    <location>
        <begin position="74"/>
        <end position="109"/>
    </location>
</feature>
<evidence type="ECO:0000256" key="2">
    <source>
        <dbReference type="ARBA" id="ARBA00022942"/>
    </source>
</evidence>
<dbReference type="Gene3D" id="1.20.120.180">
    <property type="entry name" value="Proteasome activator pa28, C-terminal domain"/>
    <property type="match status" value="1"/>
</dbReference>
<dbReference type="InterPro" id="IPR036997">
    <property type="entry name" value="PA28_C_sf"/>
</dbReference>
<dbReference type="EMBL" id="HBHK01022381">
    <property type="protein sequence ID" value="CAD9700320.1"/>
    <property type="molecule type" value="Transcribed_RNA"/>
</dbReference>
<protein>
    <recommendedName>
        <fullName evidence="4">Proteasome activator PA28 C-terminal domain-containing protein</fullName>
    </recommendedName>
</protein>
<feature type="domain" description="Proteasome activator PA28 C-terminal" evidence="4">
    <location>
        <begin position="110"/>
        <end position="251"/>
    </location>
</feature>
<dbReference type="SUPFAM" id="SSF47216">
    <property type="entry name" value="Proteasome activator"/>
    <property type="match status" value="1"/>
</dbReference>
<proteinExistence type="inferred from homology"/>
<dbReference type="GO" id="GO:0061133">
    <property type="term" value="F:endopeptidase activator activity"/>
    <property type="evidence" value="ECO:0007669"/>
    <property type="project" value="TreeGrafter"/>
</dbReference>
<dbReference type="PANTHER" id="PTHR10660">
    <property type="entry name" value="PROTEASOME REGULATOR PA28"/>
    <property type="match status" value="1"/>
</dbReference>
<dbReference type="GO" id="GO:0005654">
    <property type="term" value="C:nucleoplasm"/>
    <property type="evidence" value="ECO:0007669"/>
    <property type="project" value="TreeGrafter"/>
</dbReference>
<dbReference type="GO" id="GO:0005737">
    <property type="term" value="C:cytoplasm"/>
    <property type="evidence" value="ECO:0007669"/>
    <property type="project" value="TreeGrafter"/>
</dbReference>
<dbReference type="GO" id="GO:0008537">
    <property type="term" value="C:proteasome activator complex"/>
    <property type="evidence" value="ECO:0007669"/>
    <property type="project" value="InterPro"/>
</dbReference>
<dbReference type="FunFam" id="1.20.120.180:FF:000002">
    <property type="entry name" value="Proteasome activator complex subunit 1"/>
    <property type="match status" value="1"/>
</dbReference>
<evidence type="ECO:0000256" key="1">
    <source>
        <dbReference type="ARBA" id="ARBA00005883"/>
    </source>
</evidence>
<organism evidence="5">
    <name type="scientific">Mucochytrium quahogii</name>
    <dbReference type="NCBI Taxonomy" id="96639"/>
    <lineage>
        <taxon>Eukaryota</taxon>
        <taxon>Sar</taxon>
        <taxon>Stramenopiles</taxon>
        <taxon>Bigyra</taxon>
        <taxon>Labyrinthulomycetes</taxon>
        <taxon>Thraustochytrida</taxon>
        <taxon>Thraustochytriidae</taxon>
        <taxon>Mucochytrium</taxon>
    </lineage>
</organism>
<evidence type="ECO:0000259" key="4">
    <source>
        <dbReference type="Pfam" id="PF02252"/>
    </source>
</evidence>
<sequence length="256" mass="28986">MAGNHKLDSGGHQKALEELRKTISNDAIEAVTKKFPPKVIEIEELMKAVGQVLKARKTELPTEEELKEYAARVAASKAKRSDNDSELPVGKKRKISKDRDQPQRDGVPVVYPNKDIGDIMRIITTKLTEGVELLGLVKTWVQLNIPKIEDGNNFGVGVQEECLSELSRVEDAGYTQLDSISNYFQTRATWAHKMAKHPLIADYRQAVVELDHTQYIEMRMTLADIRDNYAIIQDLLTKNLDKIVRPRNAESTLLMY</sequence>
<name>A0A7S2SHK3_9STRA</name>
<dbReference type="GO" id="GO:0061136">
    <property type="term" value="P:regulation of proteasomal protein catabolic process"/>
    <property type="evidence" value="ECO:0007669"/>
    <property type="project" value="TreeGrafter"/>
</dbReference>
<dbReference type="PANTHER" id="PTHR10660:SF2">
    <property type="entry name" value="LD45860P"/>
    <property type="match status" value="1"/>
</dbReference>
<dbReference type="AlphaFoldDB" id="A0A7S2SHK3"/>
<dbReference type="InterPro" id="IPR003186">
    <property type="entry name" value="PA28_C"/>
</dbReference>
<gene>
    <name evidence="5" type="ORF">QSP1433_LOCUS14209</name>
</gene>
<dbReference type="Pfam" id="PF02252">
    <property type="entry name" value="PA28_C"/>
    <property type="match status" value="1"/>
</dbReference>
<dbReference type="InterPro" id="IPR036252">
    <property type="entry name" value="Proteasome_activ_sf"/>
</dbReference>
<evidence type="ECO:0000313" key="5">
    <source>
        <dbReference type="EMBL" id="CAD9700320.1"/>
    </source>
</evidence>